<comment type="cofactor">
    <cofactor evidence="11">
        <name>Zn(2+)</name>
        <dbReference type="ChEBI" id="CHEBI:29105"/>
    </cofactor>
    <text evidence="11">Binds 1 zinc ion per subunit.</text>
</comment>
<comment type="similarity">
    <text evidence="1 11">Belongs to the peptidase M48B family.</text>
</comment>
<feature type="transmembrane region" description="Helical" evidence="11">
    <location>
        <begin position="179"/>
        <end position="199"/>
    </location>
</feature>
<feature type="binding site" evidence="11">
    <location>
        <position position="172"/>
    </location>
    <ligand>
        <name>Zn(2+)</name>
        <dbReference type="ChEBI" id="CHEBI:29105"/>
        <note>catalytic</note>
    </ligand>
</feature>
<comment type="caution">
    <text evidence="13">The sequence shown here is derived from an EMBL/GenBank/DDBJ whole genome shotgun (WGS) entry which is preliminary data.</text>
</comment>
<accession>A0A7C3MAA7</accession>
<feature type="transmembrane region" description="Helical" evidence="11">
    <location>
        <begin position="211"/>
        <end position="233"/>
    </location>
</feature>
<keyword evidence="8 11" id="KW-1133">Transmembrane helix</keyword>
<dbReference type="GO" id="GO:0005886">
    <property type="term" value="C:plasma membrane"/>
    <property type="evidence" value="ECO:0007669"/>
    <property type="project" value="UniProtKB-SubCell"/>
</dbReference>
<evidence type="ECO:0000256" key="4">
    <source>
        <dbReference type="ARBA" id="ARBA00022692"/>
    </source>
</evidence>
<keyword evidence="7 11" id="KW-0862">Zinc</keyword>
<keyword evidence="3 11" id="KW-0645">Protease</keyword>
<comment type="subcellular location">
    <subcellularLocation>
        <location evidence="11">Cell membrane</location>
        <topology evidence="11">Multi-pass membrane protein</topology>
    </subcellularLocation>
</comment>
<dbReference type="InterPro" id="IPR001915">
    <property type="entry name" value="Peptidase_M48"/>
</dbReference>
<evidence type="ECO:0000256" key="10">
    <source>
        <dbReference type="ARBA" id="ARBA00023136"/>
    </source>
</evidence>
<feature type="transmembrane region" description="Helical" evidence="11">
    <location>
        <begin position="40"/>
        <end position="65"/>
    </location>
</feature>
<feature type="domain" description="Peptidase M48" evidence="12">
    <location>
        <begin position="104"/>
        <end position="331"/>
    </location>
</feature>
<evidence type="ECO:0000256" key="5">
    <source>
        <dbReference type="ARBA" id="ARBA00022723"/>
    </source>
</evidence>
<feature type="active site" evidence="11">
    <location>
        <position position="169"/>
    </location>
</feature>
<dbReference type="HAMAP" id="MF_00188">
    <property type="entry name" value="Pept_M48_protease_HtpX"/>
    <property type="match status" value="1"/>
</dbReference>
<name>A0A7C3MAA7_ARCFL</name>
<evidence type="ECO:0000313" key="13">
    <source>
        <dbReference type="EMBL" id="HFW31891.1"/>
    </source>
</evidence>
<evidence type="ECO:0000256" key="2">
    <source>
        <dbReference type="ARBA" id="ARBA00022475"/>
    </source>
</evidence>
<dbReference type="AlphaFoldDB" id="A0A7C3MAA7"/>
<keyword evidence="5 11" id="KW-0479">Metal-binding</keyword>
<evidence type="ECO:0000256" key="8">
    <source>
        <dbReference type="ARBA" id="ARBA00022989"/>
    </source>
</evidence>
<evidence type="ECO:0000256" key="9">
    <source>
        <dbReference type="ARBA" id="ARBA00023049"/>
    </source>
</evidence>
<feature type="binding site" evidence="11">
    <location>
        <position position="168"/>
    </location>
    <ligand>
        <name>Zn(2+)</name>
        <dbReference type="ChEBI" id="CHEBI:29105"/>
        <note>catalytic</note>
    </ligand>
</feature>
<dbReference type="PANTHER" id="PTHR43221">
    <property type="entry name" value="PROTEASE HTPX"/>
    <property type="match status" value="1"/>
</dbReference>
<feature type="binding site" evidence="11">
    <location>
        <position position="238"/>
    </location>
    <ligand>
        <name>Zn(2+)</name>
        <dbReference type="ChEBI" id="CHEBI:29105"/>
        <note>catalytic</note>
    </ligand>
</feature>
<dbReference type="InterPro" id="IPR050083">
    <property type="entry name" value="HtpX_protease"/>
</dbReference>
<evidence type="ECO:0000256" key="1">
    <source>
        <dbReference type="ARBA" id="ARBA00009779"/>
    </source>
</evidence>
<dbReference type="GO" id="GO:0006508">
    <property type="term" value="P:proteolysis"/>
    <property type="evidence" value="ECO:0007669"/>
    <property type="project" value="UniProtKB-KW"/>
</dbReference>
<protein>
    <recommendedName>
        <fullName evidence="11">Protease HtpX homolog</fullName>
        <ecNumber evidence="11">3.4.24.-</ecNumber>
    </recommendedName>
</protein>
<keyword evidence="2 11" id="KW-1003">Cell membrane</keyword>
<feature type="transmembrane region" description="Helical" evidence="11">
    <location>
        <begin position="71"/>
        <end position="91"/>
    </location>
</feature>
<organism evidence="13">
    <name type="scientific">Archaeoglobus fulgidus</name>
    <dbReference type="NCBI Taxonomy" id="2234"/>
    <lineage>
        <taxon>Archaea</taxon>
        <taxon>Methanobacteriati</taxon>
        <taxon>Methanobacteriota</taxon>
        <taxon>Archaeoglobi</taxon>
        <taxon>Archaeoglobales</taxon>
        <taxon>Archaeoglobaceae</taxon>
        <taxon>Archaeoglobus</taxon>
    </lineage>
</organism>
<keyword evidence="6 11" id="KW-0378">Hydrolase</keyword>
<keyword evidence="10 11" id="KW-0472">Membrane</keyword>
<gene>
    <name evidence="11" type="primary">htpX</name>
    <name evidence="13" type="ORF">ENW66_02910</name>
</gene>
<dbReference type="EMBL" id="DTLB01000013">
    <property type="protein sequence ID" value="HFW31891.1"/>
    <property type="molecule type" value="Genomic_DNA"/>
</dbReference>
<keyword evidence="9 11" id="KW-0482">Metalloprotease</keyword>
<dbReference type="Gene3D" id="3.30.2010.10">
    <property type="entry name" value="Metalloproteases ('zincins'), catalytic domain"/>
    <property type="match status" value="1"/>
</dbReference>
<reference evidence="13" key="1">
    <citation type="journal article" date="2020" name="mSystems">
        <title>Genome- and Community-Level Interaction Insights into Carbon Utilization and Element Cycling Functions of Hydrothermarchaeota in Hydrothermal Sediment.</title>
        <authorList>
            <person name="Zhou Z."/>
            <person name="Liu Y."/>
            <person name="Xu W."/>
            <person name="Pan J."/>
            <person name="Luo Z.H."/>
            <person name="Li M."/>
        </authorList>
    </citation>
    <scope>NUCLEOTIDE SEQUENCE [LARGE SCALE GENOMIC DNA]</scope>
    <source>
        <strain evidence="13">SpSt-87</strain>
    </source>
</reference>
<evidence type="ECO:0000256" key="6">
    <source>
        <dbReference type="ARBA" id="ARBA00022801"/>
    </source>
</evidence>
<evidence type="ECO:0000256" key="7">
    <source>
        <dbReference type="ARBA" id="ARBA00022833"/>
    </source>
</evidence>
<dbReference type="GO" id="GO:0004222">
    <property type="term" value="F:metalloendopeptidase activity"/>
    <property type="evidence" value="ECO:0007669"/>
    <property type="project" value="UniProtKB-UniRule"/>
</dbReference>
<dbReference type="CDD" id="cd07338">
    <property type="entry name" value="M48B_HtpX_like"/>
    <property type="match status" value="1"/>
</dbReference>
<proteinExistence type="inferred from homology"/>
<evidence type="ECO:0000259" key="12">
    <source>
        <dbReference type="Pfam" id="PF01435"/>
    </source>
</evidence>
<dbReference type="PANTHER" id="PTHR43221:SF2">
    <property type="entry name" value="PROTEASE HTPX HOMOLOG"/>
    <property type="match status" value="1"/>
</dbReference>
<evidence type="ECO:0000256" key="11">
    <source>
        <dbReference type="HAMAP-Rule" id="MF_00188"/>
    </source>
</evidence>
<dbReference type="Pfam" id="PF01435">
    <property type="entry name" value="Peptidase_M48"/>
    <property type="match status" value="1"/>
</dbReference>
<sequence length="335" mass="37914">MMLYFFDPVYIMLAMAGYIVMFLLASTIAPRVASRVSGKFSLFTSMALLAAMILSISAAIIYLILAYSGVYISFYGLVIFLLAINLLMYLFSPYIINMSYGAEKDEKLQMIVNSVARRLNVRPPKAVVVRTPPNAFAYGNFLTGKYVAVSESLMRMLSQEELEAVIGHEIGHHKHRDNAIMLLFGLLPSVIFYLGYALLHASMRDDRRGAQLAIIGIAAVIVSFVIQVLVLAFSRLREYYADFEGVRATNKDAMQRSLAKIHLFYHRYPDYLAPVQDSKFRTLFIYAFTNAVAEPITRADIESLKNMKVSPIQEFLSTHPPLPKRLRFIESLRVF</sequence>
<dbReference type="InterPro" id="IPR022919">
    <property type="entry name" value="Pept_M48_protease_HtpX"/>
</dbReference>
<keyword evidence="4 11" id="KW-0812">Transmembrane</keyword>
<feature type="transmembrane region" description="Helical" evidence="11">
    <location>
        <begin position="6"/>
        <end position="28"/>
    </location>
</feature>
<evidence type="ECO:0000256" key="3">
    <source>
        <dbReference type="ARBA" id="ARBA00022670"/>
    </source>
</evidence>
<dbReference type="GO" id="GO:0008270">
    <property type="term" value="F:zinc ion binding"/>
    <property type="evidence" value="ECO:0007669"/>
    <property type="project" value="UniProtKB-UniRule"/>
</dbReference>
<dbReference type="EC" id="3.4.24.-" evidence="11"/>